<dbReference type="InterPro" id="IPR011050">
    <property type="entry name" value="Pectin_lyase_fold/virulence"/>
</dbReference>
<keyword evidence="4" id="KW-1133">Transmembrane helix</keyword>
<organism evidence="6 7">
    <name type="scientific">Streptomyces hokutonensis</name>
    <dbReference type="NCBI Taxonomy" id="1306990"/>
    <lineage>
        <taxon>Bacteria</taxon>
        <taxon>Bacillati</taxon>
        <taxon>Actinomycetota</taxon>
        <taxon>Actinomycetes</taxon>
        <taxon>Kitasatosporales</taxon>
        <taxon>Streptomycetaceae</taxon>
        <taxon>Streptomyces</taxon>
    </lineage>
</organism>
<keyword evidence="2" id="KW-0119">Carbohydrate metabolism</keyword>
<keyword evidence="7" id="KW-1185">Reference proteome</keyword>
<dbReference type="EMBL" id="JBIAHM010000034">
    <property type="protein sequence ID" value="MFE9606732.1"/>
    <property type="molecule type" value="Genomic_DNA"/>
</dbReference>
<feature type="region of interest" description="Disordered" evidence="3">
    <location>
        <begin position="1"/>
        <end position="23"/>
    </location>
</feature>
<evidence type="ECO:0000256" key="1">
    <source>
        <dbReference type="ARBA" id="ARBA00023239"/>
    </source>
</evidence>
<dbReference type="Gene3D" id="2.160.20.10">
    <property type="entry name" value="Single-stranded right-handed beta-helix, Pectin lyase-like"/>
    <property type="match status" value="1"/>
</dbReference>
<keyword evidence="2" id="KW-0624">Polysaccharide degradation</keyword>
<dbReference type="GO" id="GO:0016829">
    <property type="term" value="F:lyase activity"/>
    <property type="evidence" value="ECO:0007669"/>
    <property type="project" value="UniProtKB-KW"/>
</dbReference>
<evidence type="ECO:0000256" key="2">
    <source>
        <dbReference type="RuleBase" id="RU361173"/>
    </source>
</evidence>
<gene>
    <name evidence="6" type="ORF">ACFYNQ_50360</name>
</gene>
<protein>
    <submittedName>
        <fullName evidence="6">Polysaccharide lyase family 1 protein</fullName>
    </submittedName>
</protein>
<evidence type="ECO:0000259" key="5">
    <source>
        <dbReference type="SMART" id="SM00656"/>
    </source>
</evidence>
<dbReference type="PANTHER" id="PTHR31683">
    <property type="entry name" value="PECTATE LYASE 18-RELATED"/>
    <property type="match status" value="1"/>
</dbReference>
<evidence type="ECO:0000313" key="6">
    <source>
        <dbReference type="EMBL" id="MFE9606732.1"/>
    </source>
</evidence>
<comment type="similarity">
    <text evidence="2">Belongs to the polysaccharide lyase 1 family.</text>
</comment>
<dbReference type="Pfam" id="PF00544">
    <property type="entry name" value="Pectate_lyase_4"/>
    <property type="match status" value="1"/>
</dbReference>
<dbReference type="SMART" id="SM00656">
    <property type="entry name" value="Amb_all"/>
    <property type="match status" value="1"/>
</dbReference>
<sequence>MATPSPVPSPVPSSAPSHRRSLRKRRTIVVTAAAAAAGIGAGFLVLNANAASTSVDLYHQTLATKDGWASSGTGTSGGAKADAAHTFTVSTRAQLVKALGSASDTTPRIVKIKGTIDANTDDSGKKLSCADYSAGTGYSLSAYLKAYAPSTYGTSKLPSGTQEKARAAAQTKQGKNIIFRVPANTTVVGVPGTKAGITGGMLQVQSVDNVIVRNLTFAATQDCFPQWDPTDGDSGNWNSQYDAVTLRGATHVWADHNTFTDAPGLDTSDPTYYGRQYQIHDGDLDITKGSDLVTVERNQFTNHDKTMLIGSSDTDSVGKLRVSIHHNVWKGIVQRAPLARIGQIHIYNNYYDTTNLNGYVLQYSVNSRAKAQVVAEDNYWKTSASQKVSKLFSGDGTGSIAGSGNLVNGTATDLVAAYNAANSKKLKTTVNWTPTLTAGLETSAKNLPAELATTTGAGVLK</sequence>
<reference evidence="6 7" key="1">
    <citation type="submission" date="2024-10" db="EMBL/GenBank/DDBJ databases">
        <title>The Natural Products Discovery Center: Release of the First 8490 Sequenced Strains for Exploring Actinobacteria Biosynthetic Diversity.</title>
        <authorList>
            <person name="Kalkreuter E."/>
            <person name="Kautsar S.A."/>
            <person name="Yang D."/>
            <person name="Bader C.D."/>
            <person name="Teijaro C.N."/>
            <person name="Fluegel L."/>
            <person name="Davis C.M."/>
            <person name="Simpson J.R."/>
            <person name="Lauterbach L."/>
            <person name="Steele A.D."/>
            <person name="Gui C."/>
            <person name="Meng S."/>
            <person name="Li G."/>
            <person name="Viehrig K."/>
            <person name="Ye F."/>
            <person name="Su P."/>
            <person name="Kiefer A.F."/>
            <person name="Nichols A."/>
            <person name="Cepeda A.J."/>
            <person name="Yan W."/>
            <person name="Fan B."/>
            <person name="Jiang Y."/>
            <person name="Adhikari A."/>
            <person name="Zheng C.-J."/>
            <person name="Schuster L."/>
            <person name="Cowan T.M."/>
            <person name="Smanski M.J."/>
            <person name="Chevrette M.G."/>
            <person name="De Carvalho L.P.S."/>
            <person name="Shen B."/>
        </authorList>
    </citation>
    <scope>NUCLEOTIDE SEQUENCE [LARGE SCALE GENOMIC DNA]</scope>
    <source>
        <strain evidence="6 7">NPDC006488</strain>
    </source>
</reference>
<evidence type="ECO:0000256" key="3">
    <source>
        <dbReference type="SAM" id="MobiDB-lite"/>
    </source>
</evidence>
<evidence type="ECO:0000313" key="7">
    <source>
        <dbReference type="Proteomes" id="UP001601303"/>
    </source>
</evidence>
<dbReference type="InterPro" id="IPR045032">
    <property type="entry name" value="PEL"/>
</dbReference>
<comment type="subcellular location">
    <subcellularLocation>
        <location evidence="2">Secreted</location>
    </subcellularLocation>
</comment>
<comment type="caution">
    <text evidence="6">The sequence shown here is derived from an EMBL/GenBank/DDBJ whole genome shotgun (WGS) entry which is preliminary data.</text>
</comment>
<dbReference type="InterPro" id="IPR002022">
    <property type="entry name" value="Pec_lyase"/>
</dbReference>
<dbReference type="SUPFAM" id="SSF51126">
    <property type="entry name" value="Pectin lyase-like"/>
    <property type="match status" value="1"/>
</dbReference>
<proteinExistence type="inferred from homology"/>
<evidence type="ECO:0000256" key="4">
    <source>
        <dbReference type="SAM" id="Phobius"/>
    </source>
</evidence>
<feature type="transmembrane region" description="Helical" evidence="4">
    <location>
        <begin position="27"/>
        <end position="46"/>
    </location>
</feature>
<feature type="compositionally biased region" description="Pro residues" evidence="3">
    <location>
        <begin position="1"/>
        <end position="13"/>
    </location>
</feature>
<keyword evidence="4" id="KW-0812">Transmembrane</keyword>
<accession>A0ABW6MMG7</accession>
<dbReference type="InterPro" id="IPR012334">
    <property type="entry name" value="Pectin_lyas_fold"/>
</dbReference>
<dbReference type="PANTHER" id="PTHR31683:SF18">
    <property type="entry name" value="PECTATE LYASE 21-RELATED"/>
    <property type="match status" value="1"/>
</dbReference>
<dbReference type="RefSeq" id="WP_388115456.1">
    <property type="nucleotide sequence ID" value="NZ_JBIAHM010000034.1"/>
</dbReference>
<feature type="domain" description="Pectate lyase" evidence="5">
    <location>
        <begin position="122"/>
        <end position="387"/>
    </location>
</feature>
<keyword evidence="1 2" id="KW-0456">Lyase</keyword>
<dbReference type="Proteomes" id="UP001601303">
    <property type="component" value="Unassembled WGS sequence"/>
</dbReference>
<keyword evidence="4" id="KW-0472">Membrane</keyword>
<name>A0ABW6MMG7_9ACTN</name>
<keyword evidence="2" id="KW-0964">Secreted</keyword>